<sequence length="92" mass="9407">MSIKRLIYALAAALLAAPLLATPAHADGAHDCFFGDRSQDGAEYALTAWGCSGSGYFDVTVTIRSGAAAGGYTCRTALPWNSSLSATGCQSS</sequence>
<proteinExistence type="predicted"/>
<evidence type="ECO:0000256" key="1">
    <source>
        <dbReference type="SAM" id="SignalP"/>
    </source>
</evidence>
<organism evidence="2 3">
    <name type="scientific">Nonomuraea guangzhouensis</name>
    <dbReference type="NCBI Taxonomy" id="1291555"/>
    <lineage>
        <taxon>Bacteria</taxon>
        <taxon>Bacillati</taxon>
        <taxon>Actinomycetota</taxon>
        <taxon>Actinomycetes</taxon>
        <taxon>Streptosporangiales</taxon>
        <taxon>Streptosporangiaceae</taxon>
        <taxon>Nonomuraea</taxon>
    </lineage>
</organism>
<keyword evidence="3" id="KW-1185">Reference proteome</keyword>
<comment type="caution">
    <text evidence="2">The sequence shown here is derived from an EMBL/GenBank/DDBJ whole genome shotgun (WGS) entry which is preliminary data.</text>
</comment>
<dbReference type="RefSeq" id="WP_219533335.1">
    <property type="nucleotide sequence ID" value="NZ_JAHKRM010000017.1"/>
</dbReference>
<accession>A0ABW4G8I8</accession>
<reference evidence="3" key="1">
    <citation type="journal article" date="2019" name="Int. J. Syst. Evol. Microbiol.">
        <title>The Global Catalogue of Microorganisms (GCM) 10K type strain sequencing project: providing services to taxonomists for standard genome sequencing and annotation.</title>
        <authorList>
            <consortium name="The Broad Institute Genomics Platform"/>
            <consortium name="The Broad Institute Genome Sequencing Center for Infectious Disease"/>
            <person name="Wu L."/>
            <person name="Ma J."/>
        </authorList>
    </citation>
    <scope>NUCLEOTIDE SEQUENCE [LARGE SCALE GENOMIC DNA]</scope>
    <source>
        <strain evidence="3">CGMCC 1.15399</strain>
    </source>
</reference>
<evidence type="ECO:0000313" key="2">
    <source>
        <dbReference type="EMBL" id="MFD1538331.1"/>
    </source>
</evidence>
<keyword evidence="1" id="KW-0732">Signal</keyword>
<evidence type="ECO:0000313" key="3">
    <source>
        <dbReference type="Proteomes" id="UP001597097"/>
    </source>
</evidence>
<feature type="signal peptide" evidence="1">
    <location>
        <begin position="1"/>
        <end position="26"/>
    </location>
</feature>
<protein>
    <submittedName>
        <fullName evidence="2">Uncharacterized protein</fullName>
    </submittedName>
</protein>
<gene>
    <name evidence="2" type="ORF">ACFSJ0_14860</name>
</gene>
<name>A0ABW4G8I8_9ACTN</name>
<feature type="chain" id="PRO_5045104133" evidence="1">
    <location>
        <begin position="27"/>
        <end position="92"/>
    </location>
</feature>
<dbReference type="Proteomes" id="UP001597097">
    <property type="component" value="Unassembled WGS sequence"/>
</dbReference>
<dbReference type="EMBL" id="JBHUCM010000013">
    <property type="protein sequence ID" value="MFD1538331.1"/>
    <property type="molecule type" value="Genomic_DNA"/>
</dbReference>